<keyword evidence="2 4" id="KW-0479">Metal-binding</keyword>
<name>A0A212RZW9_9PROT</name>
<dbReference type="SUPFAM" id="SSF46626">
    <property type="entry name" value="Cytochrome c"/>
    <property type="match status" value="1"/>
</dbReference>
<dbReference type="InterPro" id="IPR009056">
    <property type="entry name" value="Cyt_c-like_dom"/>
</dbReference>
<protein>
    <submittedName>
        <fullName evidence="7">Cytochrome c, mono- and diheme variants</fullName>
    </submittedName>
</protein>
<feature type="chain" id="PRO_5013007653" evidence="5">
    <location>
        <begin position="30"/>
        <end position="161"/>
    </location>
</feature>
<feature type="signal peptide" evidence="5">
    <location>
        <begin position="1"/>
        <end position="29"/>
    </location>
</feature>
<keyword evidence="1 4" id="KW-0349">Heme</keyword>
<organism evidence="7 8">
    <name type="scientific">Arboricoccus pini</name>
    <dbReference type="NCBI Taxonomy" id="1963835"/>
    <lineage>
        <taxon>Bacteria</taxon>
        <taxon>Pseudomonadati</taxon>
        <taxon>Pseudomonadota</taxon>
        <taxon>Alphaproteobacteria</taxon>
        <taxon>Geminicoccales</taxon>
        <taxon>Geminicoccaceae</taxon>
        <taxon>Arboricoccus</taxon>
    </lineage>
</organism>
<evidence type="ECO:0000256" key="1">
    <source>
        <dbReference type="ARBA" id="ARBA00022617"/>
    </source>
</evidence>
<dbReference type="Proteomes" id="UP000197065">
    <property type="component" value="Unassembled WGS sequence"/>
</dbReference>
<gene>
    <name evidence="7" type="ORF">SAMN07250955_11879</name>
</gene>
<evidence type="ECO:0000256" key="2">
    <source>
        <dbReference type="ARBA" id="ARBA00022723"/>
    </source>
</evidence>
<keyword evidence="3 4" id="KW-0408">Iron</keyword>
<dbReference type="EMBL" id="FYEH01000018">
    <property type="protein sequence ID" value="SNB78425.1"/>
    <property type="molecule type" value="Genomic_DNA"/>
</dbReference>
<dbReference type="GO" id="GO:0046872">
    <property type="term" value="F:metal ion binding"/>
    <property type="evidence" value="ECO:0007669"/>
    <property type="project" value="UniProtKB-KW"/>
</dbReference>
<reference evidence="7 8" key="1">
    <citation type="submission" date="2017-06" db="EMBL/GenBank/DDBJ databases">
        <authorList>
            <person name="Kim H.J."/>
            <person name="Triplett B.A."/>
        </authorList>
    </citation>
    <scope>NUCLEOTIDE SEQUENCE [LARGE SCALE GENOMIC DNA]</scope>
    <source>
        <strain evidence="7 8">B29T1</strain>
    </source>
</reference>
<proteinExistence type="predicted"/>
<dbReference type="RefSeq" id="WP_088562890.1">
    <property type="nucleotide sequence ID" value="NZ_FYEH01000018.1"/>
</dbReference>
<evidence type="ECO:0000256" key="5">
    <source>
        <dbReference type="SAM" id="SignalP"/>
    </source>
</evidence>
<keyword evidence="8" id="KW-1185">Reference proteome</keyword>
<dbReference type="Gene3D" id="1.10.760.10">
    <property type="entry name" value="Cytochrome c-like domain"/>
    <property type="match status" value="1"/>
</dbReference>
<evidence type="ECO:0000313" key="8">
    <source>
        <dbReference type="Proteomes" id="UP000197065"/>
    </source>
</evidence>
<dbReference type="GO" id="GO:0009055">
    <property type="term" value="F:electron transfer activity"/>
    <property type="evidence" value="ECO:0007669"/>
    <property type="project" value="InterPro"/>
</dbReference>
<evidence type="ECO:0000256" key="4">
    <source>
        <dbReference type="PROSITE-ProRule" id="PRU00433"/>
    </source>
</evidence>
<dbReference type="InterPro" id="IPR036909">
    <property type="entry name" value="Cyt_c-like_dom_sf"/>
</dbReference>
<evidence type="ECO:0000259" key="6">
    <source>
        <dbReference type="PROSITE" id="PS51007"/>
    </source>
</evidence>
<accession>A0A212RZW9</accession>
<keyword evidence="5" id="KW-0732">Signal</keyword>
<evidence type="ECO:0000313" key="7">
    <source>
        <dbReference type="EMBL" id="SNB78425.1"/>
    </source>
</evidence>
<sequence length="161" mass="17479">MPLRARRLAAILSLSVLGFGLMGDLAVRAEDAKPAAAASDDDDKPYKIIDGKIDFGTFNGYRRFGDNCARCHGETADGSSFAPSLVDRLKTFGYDHFTEVVINGKTENVGGVQYVMPSFGNNPDVAENIDDIYAWVKGRSDGAIKPGRPDHLDKADPRNNK</sequence>
<dbReference type="GO" id="GO:0020037">
    <property type="term" value="F:heme binding"/>
    <property type="evidence" value="ECO:0007669"/>
    <property type="project" value="InterPro"/>
</dbReference>
<evidence type="ECO:0000256" key="3">
    <source>
        <dbReference type="ARBA" id="ARBA00023004"/>
    </source>
</evidence>
<dbReference type="AlphaFoldDB" id="A0A212RZW9"/>
<dbReference type="PROSITE" id="PS51007">
    <property type="entry name" value="CYTC"/>
    <property type="match status" value="1"/>
</dbReference>
<dbReference type="OrthoDB" id="5770300at2"/>
<dbReference type="Pfam" id="PF13442">
    <property type="entry name" value="Cytochrome_CBB3"/>
    <property type="match status" value="1"/>
</dbReference>
<feature type="domain" description="Cytochrome c" evidence="6">
    <location>
        <begin position="46"/>
        <end position="140"/>
    </location>
</feature>